<dbReference type="CDD" id="cd01189">
    <property type="entry name" value="INT_ICEBs1_C_like"/>
    <property type="match status" value="1"/>
</dbReference>
<dbReference type="SUPFAM" id="SSF47413">
    <property type="entry name" value="lambda repressor-like DNA-binding domains"/>
    <property type="match status" value="1"/>
</dbReference>
<dbReference type="Gene3D" id="1.10.260.40">
    <property type="entry name" value="lambda repressor-like DNA-binding domains"/>
    <property type="match status" value="1"/>
</dbReference>
<comment type="similarity">
    <text evidence="1">Belongs to the 'phage' integrase family.</text>
</comment>
<evidence type="ECO:0000313" key="5">
    <source>
        <dbReference type="EMBL" id="SEH42105.1"/>
    </source>
</evidence>
<dbReference type="Proteomes" id="UP000183190">
    <property type="component" value="Unassembled WGS sequence"/>
</dbReference>
<dbReference type="InterPro" id="IPR011010">
    <property type="entry name" value="DNA_brk_join_enz"/>
</dbReference>
<evidence type="ECO:0000256" key="2">
    <source>
        <dbReference type="ARBA" id="ARBA00023125"/>
    </source>
</evidence>
<keyword evidence="3" id="KW-0233">DNA recombination</keyword>
<dbReference type="PROSITE" id="PS51898">
    <property type="entry name" value="TYR_RECOMBINASE"/>
    <property type="match status" value="1"/>
</dbReference>
<dbReference type="PANTHER" id="PTHR30349:SF41">
    <property type="entry name" value="INTEGRASE_RECOMBINASE PROTEIN MJ0367-RELATED"/>
    <property type="match status" value="1"/>
</dbReference>
<gene>
    <name evidence="5" type="ORF">SAMN02910265_00573</name>
</gene>
<dbReference type="GO" id="GO:0003677">
    <property type="term" value="F:DNA binding"/>
    <property type="evidence" value="ECO:0007669"/>
    <property type="project" value="UniProtKB-KW"/>
</dbReference>
<organism evidence="5 6">
    <name type="scientific">Ruminococcus flavefaciens</name>
    <dbReference type="NCBI Taxonomy" id="1265"/>
    <lineage>
        <taxon>Bacteria</taxon>
        <taxon>Bacillati</taxon>
        <taxon>Bacillota</taxon>
        <taxon>Clostridia</taxon>
        <taxon>Eubacteriales</taxon>
        <taxon>Oscillospiraceae</taxon>
        <taxon>Ruminococcus</taxon>
    </lineage>
</organism>
<dbReference type="OrthoDB" id="198772at2"/>
<dbReference type="InterPro" id="IPR002104">
    <property type="entry name" value="Integrase_catalytic"/>
</dbReference>
<dbReference type="InterPro" id="IPR013762">
    <property type="entry name" value="Integrase-like_cat_sf"/>
</dbReference>
<keyword evidence="2" id="KW-0238">DNA-binding</keyword>
<dbReference type="InterPro" id="IPR050090">
    <property type="entry name" value="Tyrosine_recombinase_XerCD"/>
</dbReference>
<sequence length="332" mass="37934">MQLSKDKFAALCGVSSATICAVCKPDGHISIKSAEKIAKGLNTPVQKLFELHLDTGGLSDKTILHYHKLISTILAQATRDRLIPFNIADRNHMKAPKLERKEAAFLDDEQVRHVLELLENEPIKWKTIMYLLIYSGIRRGELLGLEWKDINFEKKVISIRRTSQAVDHMGIITKSPKNDTSYRTIKLSETVLVLLRDYQQYWQKRRTELDDYWQDEIQITLADGSTQTVPNDRLFTKVDSTPMNPYSVSDWVRKFVKRNNLPYFTPHSLRHTHATLLIAEGVSIPTVSRRLGHSSIATTSKIYIHAIQSADEIASNALEDKLKLEKRKDNAD</sequence>
<evidence type="ECO:0000256" key="1">
    <source>
        <dbReference type="ARBA" id="ARBA00008857"/>
    </source>
</evidence>
<proteinExistence type="inferred from homology"/>
<dbReference type="InterPro" id="IPR010982">
    <property type="entry name" value="Lambda_DNA-bd_dom_sf"/>
</dbReference>
<dbReference type="AlphaFoldDB" id="A0A1H6I181"/>
<dbReference type="Pfam" id="PF00589">
    <property type="entry name" value="Phage_integrase"/>
    <property type="match status" value="1"/>
</dbReference>
<dbReference type="GO" id="GO:0006310">
    <property type="term" value="P:DNA recombination"/>
    <property type="evidence" value="ECO:0007669"/>
    <property type="project" value="UniProtKB-KW"/>
</dbReference>
<reference evidence="5 6" key="1">
    <citation type="submission" date="2016-10" db="EMBL/GenBank/DDBJ databases">
        <authorList>
            <person name="de Groot N.N."/>
        </authorList>
    </citation>
    <scope>NUCLEOTIDE SEQUENCE [LARGE SCALE GENOMIC DNA]</scope>
    <source>
        <strain evidence="5 6">YAD2003</strain>
    </source>
</reference>
<name>A0A1H6I181_RUMFL</name>
<feature type="domain" description="Tyr recombinase" evidence="4">
    <location>
        <begin position="101"/>
        <end position="318"/>
    </location>
</feature>
<dbReference type="GO" id="GO:0015074">
    <property type="term" value="P:DNA integration"/>
    <property type="evidence" value="ECO:0007669"/>
    <property type="project" value="InterPro"/>
</dbReference>
<dbReference type="RefSeq" id="WP_074714372.1">
    <property type="nucleotide sequence ID" value="NZ_FNWV01000001.1"/>
</dbReference>
<dbReference type="EMBL" id="FNWV01000001">
    <property type="protein sequence ID" value="SEH42105.1"/>
    <property type="molecule type" value="Genomic_DNA"/>
</dbReference>
<evidence type="ECO:0000259" key="4">
    <source>
        <dbReference type="PROSITE" id="PS51898"/>
    </source>
</evidence>
<dbReference type="Gene3D" id="1.10.443.10">
    <property type="entry name" value="Intergrase catalytic core"/>
    <property type="match status" value="1"/>
</dbReference>
<evidence type="ECO:0000313" key="6">
    <source>
        <dbReference type="Proteomes" id="UP000183190"/>
    </source>
</evidence>
<evidence type="ECO:0000256" key="3">
    <source>
        <dbReference type="ARBA" id="ARBA00023172"/>
    </source>
</evidence>
<dbReference type="SUPFAM" id="SSF56349">
    <property type="entry name" value="DNA breaking-rejoining enzymes"/>
    <property type="match status" value="1"/>
</dbReference>
<dbReference type="PANTHER" id="PTHR30349">
    <property type="entry name" value="PHAGE INTEGRASE-RELATED"/>
    <property type="match status" value="1"/>
</dbReference>
<accession>A0A1H6I181</accession>
<protein>
    <submittedName>
        <fullName evidence="5">Site-specific recombinase XerD</fullName>
    </submittedName>
</protein>